<dbReference type="EMBL" id="LOTQ01000024">
    <property type="protein sequence ID" value="KVA06703.1"/>
    <property type="molecule type" value="Genomic_DNA"/>
</dbReference>
<feature type="region of interest" description="Disordered" evidence="1">
    <location>
        <begin position="1"/>
        <end position="83"/>
    </location>
</feature>
<dbReference type="AlphaFoldDB" id="A0AAP1C5J5"/>
<feature type="compositionally biased region" description="Basic and acidic residues" evidence="1">
    <location>
        <begin position="9"/>
        <end position="23"/>
    </location>
</feature>
<evidence type="ECO:0000313" key="2">
    <source>
        <dbReference type="EMBL" id="KVA06703.1"/>
    </source>
</evidence>
<gene>
    <name evidence="2" type="ORF">WI41_16075</name>
</gene>
<proteinExistence type="predicted"/>
<reference evidence="2 3" key="1">
    <citation type="submission" date="2015-11" db="EMBL/GenBank/DDBJ databases">
        <title>Expanding the genomic diversity of Burkholderia species for the development of highly accurate diagnostics.</title>
        <authorList>
            <person name="Sahl J."/>
            <person name="Keim P."/>
            <person name="Wagner D."/>
        </authorList>
    </citation>
    <scope>NUCLEOTIDE SEQUENCE [LARGE SCALE GENOMIC DNA]</scope>
    <source>
        <strain evidence="2 3">RF32-BP12</strain>
    </source>
</reference>
<dbReference type="KEGG" id="blat:WK25_16505"/>
<protein>
    <submittedName>
        <fullName evidence="2">Uncharacterized protein</fullName>
    </submittedName>
</protein>
<dbReference type="RefSeq" id="WP_038570395.1">
    <property type="nucleotide sequence ID" value="NZ_CBCPGW010000022.1"/>
</dbReference>
<comment type="caution">
    <text evidence="2">The sequence shown here is derived from an EMBL/GenBank/DDBJ whole genome shotgun (WGS) entry which is preliminary data.</text>
</comment>
<evidence type="ECO:0000313" key="3">
    <source>
        <dbReference type="Proteomes" id="UP000056450"/>
    </source>
</evidence>
<sequence length="83" mass="8591">MNAATNARQTHDPAATDERRGDGQRTVAPTRARPRVRAATSADGARRAKRGGAQGPITTSGGHKSGESLWEDDSGALPPEEGA</sequence>
<evidence type="ECO:0000256" key="1">
    <source>
        <dbReference type="SAM" id="MobiDB-lite"/>
    </source>
</evidence>
<accession>A0AAP1C5J5</accession>
<organism evidence="2 3">
    <name type="scientific">Burkholderia latens</name>
    <dbReference type="NCBI Taxonomy" id="488446"/>
    <lineage>
        <taxon>Bacteria</taxon>
        <taxon>Pseudomonadati</taxon>
        <taxon>Pseudomonadota</taxon>
        <taxon>Betaproteobacteria</taxon>
        <taxon>Burkholderiales</taxon>
        <taxon>Burkholderiaceae</taxon>
        <taxon>Burkholderia</taxon>
        <taxon>Burkholderia cepacia complex</taxon>
    </lineage>
</organism>
<name>A0AAP1C5J5_9BURK</name>
<dbReference type="Proteomes" id="UP000056450">
    <property type="component" value="Unassembled WGS sequence"/>
</dbReference>